<name>A0AAD2CQ99_9STRA</name>
<dbReference type="PANTHER" id="PTHR37783">
    <property type="entry name" value="MEMBRANE PROTEIN, PUTATIVE (AFU_ORTHOLOGUE AFUA_1G04315)-RELATED"/>
    <property type="match status" value="1"/>
</dbReference>
<dbReference type="Gene3D" id="3.20.180.10">
    <property type="entry name" value="PNP-oxidase-like"/>
    <property type="match status" value="1"/>
</dbReference>
<accession>A0AAD2CQ99</accession>
<keyword evidence="1" id="KW-0812">Transmembrane</keyword>
<evidence type="ECO:0000256" key="1">
    <source>
        <dbReference type="SAM" id="Phobius"/>
    </source>
</evidence>
<organism evidence="3 4">
    <name type="scientific">Cylindrotheca closterium</name>
    <dbReference type="NCBI Taxonomy" id="2856"/>
    <lineage>
        <taxon>Eukaryota</taxon>
        <taxon>Sar</taxon>
        <taxon>Stramenopiles</taxon>
        <taxon>Ochrophyta</taxon>
        <taxon>Bacillariophyta</taxon>
        <taxon>Bacillariophyceae</taxon>
        <taxon>Bacillariophycidae</taxon>
        <taxon>Bacillariales</taxon>
        <taxon>Bacillariaceae</taxon>
        <taxon>Cylindrotheca</taxon>
    </lineage>
</organism>
<dbReference type="InterPro" id="IPR019595">
    <property type="entry name" value="DUF2470"/>
</dbReference>
<feature type="transmembrane region" description="Helical" evidence="1">
    <location>
        <begin position="115"/>
        <end position="134"/>
    </location>
</feature>
<feature type="transmembrane region" description="Helical" evidence="1">
    <location>
        <begin position="150"/>
        <end position="172"/>
    </location>
</feature>
<feature type="transmembrane region" description="Helical" evidence="1">
    <location>
        <begin position="179"/>
        <end position="198"/>
    </location>
</feature>
<keyword evidence="4" id="KW-1185">Reference proteome</keyword>
<dbReference type="EMBL" id="CAKOGP040001035">
    <property type="protein sequence ID" value="CAJ1941561.1"/>
    <property type="molecule type" value="Genomic_DNA"/>
</dbReference>
<keyword evidence="1" id="KW-0472">Membrane</keyword>
<sequence length="219" mass="24536">MATSNKISAETSKRICNHMNEDHAATVYAMAISTLPVMQQSNANLSVSDARMTSISLASATIKFVTCSGDLCQQKQEIIPFAPPLSSAKESRPRLIEMHHQVLFPRLHWFYSDSFCAQVMVLTGLLIIAPIMAWNGSLGHFVNLDKRESIVYGLSAVYFTAHLAEAFYSIYLSQWKLKLGRLSSFCWFLMIFLAGLPITKKLVKLNEVQEEARQKAKKG</sequence>
<evidence type="ECO:0000313" key="3">
    <source>
        <dbReference type="EMBL" id="CAJ1941561.1"/>
    </source>
</evidence>
<dbReference type="Proteomes" id="UP001295423">
    <property type="component" value="Unassembled WGS sequence"/>
</dbReference>
<comment type="caution">
    <text evidence="3">The sequence shown here is derived from an EMBL/GenBank/DDBJ whole genome shotgun (WGS) entry which is preliminary data.</text>
</comment>
<feature type="domain" description="DUF2470" evidence="2">
    <location>
        <begin position="12"/>
        <end position="98"/>
    </location>
</feature>
<keyword evidence="1" id="KW-1133">Transmembrane helix</keyword>
<proteinExistence type="predicted"/>
<reference evidence="3" key="1">
    <citation type="submission" date="2023-08" db="EMBL/GenBank/DDBJ databases">
        <authorList>
            <person name="Audoor S."/>
            <person name="Bilcke G."/>
        </authorList>
    </citation>
    <scope>NUCLEOTIDE SEQUENCE</scope>
</reference>
<evidence type="ECO:0000313" key="4">
    <source>
        <dbReference type="Proteomes" id="UP001295423"/>
    </source>
</evidence>
<gene>
    <name evidence="3" type="ORF">CYCCA115_LOCUS7568</name>
</gene>
<dbReference type="PANTHER" id="PTHR37783:SF1">
    <property type="entry name" value="MEMBRANE PROTEIN, PUTATIVE (AFU_ORTHOLOGUE AFUA_1G04315)-RELATED"/>
    <property type="match status" value="1"/>
</dbReference>
<evidence type="ECO:0000259" key="2">
    <source>
        <dbReference type="Pfam" id="PF10615"/>
    </source>
</evidence>
<dbReference type="AlphaFoldDB" id="A0AAD2CQ99"/>
<dbReference type="InterPro" id="IPR037119">
    <property type="entry name" value="Haem_oxidase_HugZ-like_sf"/>
</dbReference>
<dbReference type="Pfam" id="PF10615">
    <property type="entry name" value="DUF2470"/>
    <property type="match status" value="1"/>
</dbReference>
<protein>
    <recommendedName>
        <fullName evidence="2">DUF2470 domain-containing protein</fullName>
    </recommendedName>
</protein>